<proteinExistence type="predicted"/>
<dbReference type="InterPro" id="IPR001190">
    <property type="entry name" value="SRCR"/>
</dbReference>
<dbReference type="SUPFAM" id="SSF56487">
    <property type="entry name" value="SRCR-like"/>
    <property type="match status" value="1"/>
</dbReference>
<dbReference type="PANTHER" id="PTHR48071:SF18">
    <property type="entry name" value="DELETED IN MALIGNANT BRAIN TUMORS 1 PROTEIN-RELATED"/>
    <property type="match status" value="1"/>
</dbReference>
<keyword evidence="7" id="KW-1185">Reference proteome</keyword>
<dbReference type="PRINTS" id="PR00258">
    <property type="entry name" value="SPERACTRCPTR"/>
</dbReference>
<dbReference type="InterPro" id="IPR011333">
    <property type="entry name" value="SKP1/BTB/POZ_sf"/>
</dbReference>
<dbReference type="InterPro" id="IPR036772">
    <property type="entry name" value="SRCR-like_dom_sf"/>
</dbReference>
<dbReference type="FunFam" id="3.10.250.10:FF:000001">
    <property type="entry name" value="Lysyl oxidase 4 isoform X1"/>
    <property type="match status" value="1"/>
</dbReference>
<feature type="chain" id="PRO_5044023131" description="SRCR domain-containing protein" evidence="4">
    <location>
        <begin position="26"/>
        <end position="592"/>
    </location>
</feature>
<feature type="disulfide bond" evidence="3">
    <location>
        <begin position="68"/>
        <end position="132"/>
    </location>
</feature>
<reference evidence="6" key="1">
    <citation type="submission" date="2020-10" db="EMBL/GenBank/DDBJ databases">
        <title>Chromosome-scale genome assembly of the Allis shad, Alosa alosa.</title>
        <authorList>
            <person name="Margot Z."/>
            <person name="Christophe K."/>
            <person name="Cabau C."/>
            <person name="Louis A."/>
            <person name="Berthelot C."/>
            <person name="Parey E."/>
            <person name="Roest Crollius H."/>
            <person name="Montfort J."/>
            <person name="Robinson-Rechavi M."/>
            <person name="Bucao C."/>
            <person name="Bouchez O."/>
            <person name="Gislard M."/>
            <person name="Lluch J."/>
            <person name="Milhes M."/>
            <person name="Lampietro C."/>
            <person name="Lopez Roques C."/>
            <person name="Donnadieu C."/>
            <person name="Braasch I."/>
            <person name="Desvignes T."/>
            <person name="Postlethwait J."/>
            <person name="Bobe J."/>
            <person name="Guiguen Y."/>
        </authorList>
    </citation>
    <scope>NUCLEOTIDE SEQUENCE</scope>
    <source>
        <strain evidence="6">M-15738</strain>
        <tissue evidence="6">Blood</tissue>
    </source>
</reference>
<gene>
    <name evidence="6" type="ORF">AALO_G00214820</name>
</gene>
<dbReference type="InterPro" id="IPR011705">
    <property type="entry name" value="BACK"/>
</dbReference>
<evidence type="ECO:0000313" key="6">
    <source>
        <dbReference type="EMBL" id="KAG5268643.1"/>
    </source>
</evidence>
<dbReference type="SMART" id="SM00202">
    <property type="entry name" value="SR"/>
    <property type="match status" value="1"/>
</dbReference>
<feature type="domain" description="SRCR" evidence="5">
    <location>
        <begin position="43"/>
        <end position="143"/>
    </location>
</feature>
<dbReference type="Gene3D" id="3.10.250.10">
    <property type="entry name" value="SRCR-like domain"/>
    <property type="match status" value="1"/>
</dbReference>
<dbReference type="PROSITE" id="PS00420">
    <property type="entry name" value="SRCR_1"/>
    <property type="match status" value="1"/>
</dbReference>
<protein>
    <recommendedName>
        <fullName evidence="5">SRCR domain-containing protein</fullName>
    </recommendedName>
</protein>
<keyword evidence="1 4" id="KW-0732">Signal</keyword>
<dbReference type="SMART" id="SM00875">
    <property type="entry name" value="BACK"/>
    <property type="match status" value="1"/>
</dbReference>
<name>A0AAV6G0M4_9TELE</name>
<feature type="disulfide bond" evidence="3">
    <location>
        <begin position="81"/>
        <end position="142"/>
    </location>
</feature>
<feature type="signal peptide" evidence="4">
    <location>
        <begin position="1"/>
        <end position="25"/>
    </location>
</feature>
<dbReference type="Pfam" id="PF00530">
    <property type="entry name" value="SRCR"/>
    <property type="match status" value="1"/>
</dbReference>
<dbReference type="AlphaFoldDB" id="A0AAV6G0M4"/>
<feature type="disulfide bond" evidence="3">
    <location>
        <begin position="112"/>
        <end position="122"/>
    </location>
</feature>
<evidence type="ECO:0000256" key="1">
    <source>
        <dbReference type="ARBA" id="ARBA00022729"/>
    </source>
</evidence>
<evidence type="ECO:0000313" key="7">
    <source>
        <dbReference type="Proteomes" id="UP000823561"/>
    </source>
</evidence>
<dbReference type="PANTHER" id="PTHR48071">
    <property type="entry name" value="SRCR DOMAIN-CONTAINING PROTEIN"/>
    <property type="match status" value="1"/>
</dbReference>
<accession>A0AAV6G0M4</accession>
<evidence type="ECO:0000256" key="3">
    <source>
        <dbReference type="PROSITE-ProRule" id="PRU00196"/>
    </source>
</evidence>
<evidence type="ECO:0000256" key="4">
    <source>
        <dbReference type="SAM" id="SignalP"/>
    </source>
</evidence>
<keyword evidence="2 3" id="KW-1015">Disulfide bond</keyword>
<dbReference type="GO" id="GO:0016020">
    <property type="term" value="C:membrane"/>
    <property type="evidence" value="ECO:0007669"/>
    <property type="project" value="InterPro"/>
</dbReference>
<dbReference type="Proteomes" id="UP000823561">
    <property type="component" value="Chromosome 16"/>
</dbReference>
<dbReference type="SUPFAM" id="SSF54695">
    <property type="entry name" value="POZ domain"/>
    <property type="match status" value="1"/>
</dbReference>
<dbReference type="EMBL" id="JADWDJ010000016">
    <property type="protein sequence ID" value="KAG5268643.1"/>
    <property type="molecule type" value="Genomic_DNA"/>
</dbReference>
<organism evidence="6 7">
    <name type="scientific">Alosa alosa</name>
    <name type="common">allis shad</name>
    <dbReference type="NCBI Taxonomy" id="278164"/>
    <lineage>
        <taxon>Eukaryota</taxon>
        <taxon>Metazoa</taxon>
        <taxon>Chordata</taxon>
        <taxon>Craniata</taxon>
        <taxon>Vertebrata</taxon>
        <taxon>Euteleostomi</taxon>
        <taxon>Actinopterygii</taxon>
        <taxon>Neopterygii</taxon>
        <taxon>Teleostei</taxon>
        <taxon>Clupei</taxon>
        <taxon>Clupeiformes</taxon>
        <taxon>Clupeoidei</taxon>
        <taxon>Clupeidae</taxon>
        <taxon>Alosa</taxon>
    </lineage>
</organism>
<comment type="caution">
    <text evidence="6">The sequence shown here is derived from an EMBL/GenBank/DDBJ whole genome shotgun (WGS) entry which is preliminary data.</text>
</comment>
<dbReference type="Gene3D" id="1.25.40.420">
    <property type="match status" value="1"/>
</dbReference>
<sequence length="592" mass="66894">MNMPLLRGMLYRAIVVCLLFSEVESRSLEWLTGEHKQAKEGDARLVGGKSPSEGRVEVFHTGSWGTICDDDWGIEEAQVVCRQLGFRGAISAEPGAKFGQGSGKIWLDDLGCKASESSLSSCAFKGWGVTDCSHSEDASVVCDVDPAFNITKRYPLDHSIELTDQLGELFDSGTGCDFTLTFSYSPEDSVEAETVQAQAQANNNKESVCVHRLVLFLYPKFVVINSSFEMEISSNCQPYIREFTRYLYTRTVTVTVSSMQCLHQLASKFGRVVCWEDIDAFVPLLPEDTSFRTQVALFKYAGRSGDGLLRDNVLRYLGWNMEPLVASAQWKSLSEELLKGLLVRTDLVLPDEAWLLAALEAWVLEQGEVVTPEQQAALLGHLRFPMMTPEQLYEVPFTARLYSSHKELFSAGILQGFQFHALNFSVLTGHVEGQSEQFQSRIYTADPWSISFNASNLHIRRYDYYDAYGRRSGRYGYESYDRYSPIKQKRFTTPLPLTYSPRYVPWLAEVFSPDQSCTTKGQQCKHSFRLSPTQRTSVQFSNQLLLACRESYVFSVQEFKNNEAKISNDSMVIPITCPDDLTYQIVVRPQYV</sequence>
<evidence type="ECO:0000256" key="2">
    <source>
        <dbReference type="ARBA" id="ARBA00023157"/>
    </source>
</evidence>
<dbReference type="Pfam" id="PF07707">
    <property type="entry name" value="BACK"/>
    <property type="match status" value="1"/>
</dbReference>
<dbReference type="PROSITE" id="PS50287">
    <property type="entry name" value="SRCR_2"/>
    <property type="match status" value="1"/>
</dbReference>
<evidence type="ECO:0000259" key="5">
    <source>
        <dbReference type="PROSITE" id="PS50287"/>
    </source>
</evidence>